<evidence type="ECO:0000256" key="6">
    <source>
        <dbReference type="ARBA" id="ARBA00022737"/>
    </source>
</evidence>
<proteinExistence type="inferred from homology"/>
<dbReference type="Proteomes" id="UP000015241">
    <property type="component" value="Unassembled WGS sequence"/>
</dbReference>
<dbReference type="EMBL" id="KE504150">
    <property type="protein sequence ID" value="EPT00297.1"/>
    <property type="molecule type" value="Genomic_DNA"/>
</dbReference>
<comment type="similarity">
    <text evidence="2">Belongs to the protein prenyltransferase subunit beta family.</text>
</comment>
<dbReference type="InterPro" id="IPR008930">
    <property type="entry name" value="Terpenoid_cyclase/PrenylTrfase"/>
</dbReference>
<accession>S8E5G6</accession>
<reference evidence="9 10" key="1">
    <citation type="journal article" date="2012" name="Science">
        <title>The Paleozoic origin of enzymatic lignin decomposition reconstructed from 31 fungal genomes.</title>
        <authorList>
            <person name="Floudas D."/>
            <person name="Binder M."/>
            <person name="Riley R."/>
            <person name="Barry K."/>
            <person name="Blanchette R.A."/>
            <person name="Henrissat B."/>
            <person name="Martinez A.T."/>
            <person name="Otillar R."/>
            <person name="Spatafora J.W."/>
            <person name="Yadav J.S."/>
            <person name="Aerts A."/>
            <person name="Benoit I."/>
            <person name="Boyd A."/>
            <person name="Carlson A."/>
            <person name="Copeland A."/>
            <person name="Coutinho P.M."/>
            <person name="de Vries R.P."/>
            <person name="Ferreira P."/>
            <person name="Findley K."/>
            <person name="Foster B."/>
            <person name="Gaskell J."/>
            <person name="Glotzer D."/>
            <person name="Gorecki P."/>
            <person name="Heitman J."/>
            <person name="Hesse C."/>
            <person name="Hori C."/>
            <person name="Igarashi K."/>
            <person name="Jurgens J.A."/>
            <person name="Kallen N."/>
            <person name="Kersten P."/>
            <person name="Kohler A."/>
            <person name="Kuees U."/>
            <person name="Kumar T.K.A."/>
            <person name="Kuo A."/>
            <person name="LaButti K."/>
            <person name="Larrondo L.F."/>
            <person name="Lindquist E."/>
            <person name="Ling A."/>
            <person name="Lombard V."/>
            <person name="Lucas S."/>
            <person name="Lundell T."/>
            <person name="Martin R."/>
            <person name="McLaughlin D.J."/>
            <person name="Morgenstern I."/>
            <person name="Morin E."/>
            <person name="Murat C."/>
            <person name="Nagy L.G."/>
            <person name="Nolan M."/>
            <person name="Ohm R.A."/>
            <person name="Patyshakuliyeva A."/>
            <person name="Rokas A."/>
            <person name="Ruiz-Duenas F.J."/>
            <person name="Sabat G."/>
            <person name="Salamov A."/>
            <person name="Samejima M."/>
            <person name="Schmutz J."/>
            <person name="Slot J.C."/>
            <person name="St John F."/>
            <person name="Stenlid J."/>
            <person name="Sun H."/>
            <person name="Sun S."/>
            <person name="Syed K."/>
            <person name="Tsang A."/>
            <person name="Wiebenga A."/>
            <person name="Young D."/>
            <person name="Pisabarro A."/>
            <person name="Eastwood D.C."/>
            <person name="Martin F."/>
            <person name="Cullen D."/>
            <person name="Grigoriev I.V."/>
            <person name="Hibbett D.S."/>
        </authorList>
    </citation>
    <scope>NUCLEOTIDE SEQUENCE</scope>
    <source>
        <strain evidence="10">FP-58527</strain>
    </source>
</reference>
<sequence length="372" mass="41134">MPEVPPVSRTLNRRGHAKLAQLCLSGLPFSQVEVDPSRLAVVFYCLGTLDLLGVLDSQVPEAGRIHWREWIWEQQTHGKYGTGFRPSPYMAPEDYKSTHWPPWQLSDDHTEYDVPHLIMTYTALMSLAILRDDFVRLDRAGILRFVRSCQRDDGSFSALPIGGEADLRTTYCAFVICSLLDDWSGMDLDRAIAFIQRCSSYEGGYGQTPDGEALGGTTYCALASLKLAPPTPTSSWGSRVAPAERLRTVRWLSANQSSSGGFSGRTNKIADACYCFWCGASLSMLDAGEAVDTTALASFMHQCQFKFGGIAKAPGERADPYHTYLSLAALALFPPPDADESWQLPPLDPLWNATLDTARWAREHVPAQKRTS</sequence>
<evidence type="ECO:0000256" key="1">
    <source>
        <dbReference type="ARBA" id="ARBA00001947"/>
    </source>
</evidence>
<feature type="domain" description="Prenyltransferase alpha-alpha toroid" evidence="8">
    <location>
        <begin position="11"/>
        <end position="352"/>
    </location>
</feature>
<keyword evidence="10" id="KW-1185">Reference proteome</keyword>
<keyword evidence="3" id="KW-0637">Prenyltransferase</keyword>
<dbReference type="OrthoDB" id="24893at2759"/>
<dbReference type="SUPFAM" id="SSF48239">
    <property type="entry name" value="Terpenoid cyclases/Protein prenyltransferases"/>
    <property type="match status" value="1"/>
</dbReference>
<dbReference type="AlphaFoldDB" id="S8E5G6"/>
<gene>
    <name evidence="9" type="ORF">FOMPIDRAFT_1030563</name>
</gene>
<dbReference type="InParanoid" id="S8E5G6"/>
<evidence type="ECO:0000313" key="9">
    <source>
        <dbReference type="EMBL" id="EPT00297.1"/>
    </source>
</evidence>
<evidence type="ECO:0000313" key="10">
    <source>
        <dbReference type="Proteomes" id="UP000015241"/>
    </source>
</evidence>
<protein>
    <recommendedName>
        <fullName evidence="8">Prenyltransferase alpha-alpha toroid domain-containing protein</fullName>
    </recommendedName>
</protein>
<keyword evidence="4" id="KW-0808">Transferase</keyword>
<evidence type="ECO:0000256" key="3">
    <source>
        <dbReference type="ARBA" id="ARBA00022602"/>
    </source>
</evidence>
<dbReference type="InterPro" id="IPR045089">
    <property type="entry name" value="PGGT1B-like"/>
</dbReference>
<dbReference type="FunCoup" id="S8E5G6">
    <property type="interactions" value="261"/>
</dbReference>
<keyword evidence="7" id="KW-0862">Zinc</keyword>
<dbReference type="PANTHER" id="PTHR11774">
    <property type="entry name" value="GERANYLGERANYL TRANSFERASE TYPE BETA SUBUNIT"/>
    <property type="match status" value="1"/>
</dbReference>
<evidence type="ECO:0000256" key="7">
    <source>
        <dbReference type="ARBA" id="ARBA00022833"/>
    </source>
</evidence>
<dbReference type="GO" id="GO:0004662">
    <property type="term" value="F:CAAX-protein geranylgeranyltransferase activity"/>
    <property type="evidence" value="ECO:0007669"/>
    <property type="project" value="TreeGrafter"/>
</dbReference>
<comment type="cofactor">
    <cofactor evidence="1">
        <name>Zn(2+)</name>
        <dbReference type="ChEBI" id="CHEBI:29105"/>
    </cofactor>
</comment>
<dbReference type="STRING" id="743788.S8E5G6"/>
<keyword evidence="6" id="KW-0677">Repeat</keyword>
<evidence type="ECO:0000256" key="2">
    <source>
        <dbReference type="ARBA" id="ARBA00010497"/>
    </source>
</evidence>
<dbReference type="PANTHER" id="PTHR11774:SF4">
    <property type="entry name" value="GERANYLGERANYL TRANSFERASE TYPE-1 SUBUNIT BETA"/>
    <property type="match status" value="1"/>
</dbReference>
<evidence type="ECO:0000259" key="8">
    <source>
        <dbReference type="Pfam" id="PF00432"/>
    </source>
</evidence>
<name>S8E5G6_FOMSC</name>
<keyword evidence="5" id="KW-0479">Metal-binding</keyword>
<organism evidence="9 10">
    <name type="scientific">Fomitopsis schrenkii</name>
    <name type="common">Brown rot fungus</name>
    <dbReference type="NCBI Taxonomy" id="2126942"/>
    <lineage>
        <taxon>Eukaryota</taxon>
        <taxon>Fungi</taxon>
        <taxon>Dikarya</taxon>
        <taxon>Basidiomycota</taxon>
        <taxon>Agaricomycotina</taxon>
        <taxon>Agaricomycetes</taxon>
        <taxon>Polyporales</taxon>
        <taxon>Fomitopsis</taxon>
    </lineage>
</organism>
<dbReference type="Gene3D" id="1.50.10.20">
    <property type="match status" value="1"/>
</dbReference>
<dbReference type="eggNOG" id="KOG0367">
    <property type="taxonomic scope" value="Eukaryota"/>
</dbReference>
<evidence type="ECO:0000256" key="5">
    <source>
        <dbReference type="ARBA" id="ARBA00022723"/>
    </source>
</evidence>
<dbReference type="InterPro" id="IPR001330">
    <property type="entry name" value="Prenyltrans"/>
</dbReference>
<dbReference type="GO" id="GO:0005953">
    <property type="term" value="C:CAAX-protein geranylgeranyltransferase complex"/>
    <property type="evidence" value="ECO:0007669"/>
    <property type="project" value="TreeGrafter"/>
</dbReference>
<dbReference type="Pfam" id="PF00432">
    <property type="entry name" value="Prenyltrans"/>
    <property type="match status" value="1"/>
</dbReference>
<dbReference type="HOGENOM" id="CLU_028946_2_2_1"/>
<evidence type="ECO:0000256" key="4">
    <source>
        <dbReference type="ARBA" id="ARBA00022679"/>
    </source>
</evidence>
<dbReference type="GO" id="GO:0046872">
    <property type="term" value="F:metal ion binding"/>
    <property type="evidence" value="ECO:0007669"/>
    <property type="project" value="UniProtKB-KW"/>
</dbReference>